<dbReference type="Gene3D" id="2.60.120.380">
    <property type="match status" value="1"/>
</dbReference>
<dbReference type="Gene3D" id="3.40.50.200">
    <property type="entry name" value="Peptidase S8/S53 domain"/>
    <property type="match status" value="1"/>
</dbReference>
<dbReference type="InterPro" id="IPR007110">
    <property type="entry name" value="Ig-like_dom"/>
</dbReference>
<keyword evidence="3 4" id="KW-0720">Serine protease</keyword>
<dbReference type="PRINTS" id="PR00723">
    <property type="entry name" value="SUBTILISIN"/>
</dbReference>
<dbReference type="EMBL" id="JAFKCS010000015">
    <property type="protein sequence ID" value="MBN7821111.1"/>
    <property type="molecule type" value="Genomic_DNA"/>
</dbReference>
<dbReference type="InterPro" id="IPR013783">
    <property type="entry name" value="Ig-like_fold"/>
</dbReference>
<protein>
    <submittedName>
        <fullName evidence="6">S8 family serine peptidase</fullName>
    </submittedName>
</protein>
<keyword evidence="1 4" id="KW-0645">Protease</keyword>
<comment type="similarity">
    <text evidence="4">Belongs to the peptidase S8 family.</text>
</comment>
<dbReference type="InterPro" id="IPR041469">
    <property type="entry name" value="Subtilisin-like_FN3"/>
</dbReference>
<feature type="domain" description="Ig-like" evidence="5">
    <location>
        <begin position="963"/>
        <end position="1051"/>
    </location>
</feature>
<organism evidence="6 7">
    <name type="scientific">Bowmanella yangjiangensis</name>
    <dbReference type="NCBI Taxonomy" id="2811230"/>
    <lineage>
        <taxon>Bacteria</taxon>
        <taxon>Pseudomonadati</taxon>
        <taxon>Pseudomonadota</taxon>
        <taxon>Gammaproteobacteria</taxon>
        <taxon>Alteromonadales</taxon>
        <taxon>Alteromonadaceae</taxon>
        <taxon>Bowmanella</taxon>
    </lineage>
</organism>
<feature type="active site" description="Charge relay system" evidence="4">
    <location>
        <position position="430"/>
    </location>
</feature>
<feature type="active site" description="Charge relay system" evidence="4">
    <location>
        <position position="79"/>
    </location>
</feature>
<name>A0ABS3CXJ2_9ALTE</name>
<dbReference type="Pfam" id="PF00082">
    <property type="entry name" value="Peptidase_S8"/>
    <property type="match status" value="2"/>
</dbReference>
<dbReference type="InterPro" id="IPR023828">
    <property type="entry name" value="Peptidase_S8_Ser-AS"/>
</dbReference>
<keyword evidence="2 4" id="KW-0378">Hydrolase</keyword>
<dbReference type="Gene3D" id="2.60.40.10">
    <property type="entry name" value="Immunoglobulins"/>
    <property type="match status" value="1"/>
</dbReference>
<keyword evidence="7" id="KW-1185">Reference proteome</keyword>
<sequence length="1092" mass="114781">MGIIDTGINTDHPSFADIGGDGYNHVNPYGSGVYKGDCRTRPQLCNDKLVGVYSYTEITGQYDDYAPGTPKTGEDHNGHGSHVASTAAGNVLKNVPLLDVDGDPTPDFVFPQMSGVAPHANIISYQVCYPGEDDAVNFFGCPTDLVLRAVDQAIIDGVDVLNHSIGAGASSPWQGAKGTAFLSAREAGIVVVNSAGNDGPNNETASSNAAAPWVITVGAYTHDRSYSNKSLTNFSGGNTSLSSMSGESKTGSISAPIVYAGDFTNPNDTSGDSGQCLAPFPAGTFSGQIVVCDRGDIARVDKGRHVKAGGAGGFVLANIPGGDSNLVADNHVLPAIQIVAQDATQLKTWLASGSNHRATITASQVTSDPELANIAADFTSRGPNNQLLDVITPSVAAPGVEIWAAYADDQPSGFKETPDPADYAFLDGTSMASPHVAGAAALLKQANPSWSAAQIQSALMLTANQRTFKENGTTPSSYFDMGSGMIDVAKAVQSELIMDISMAQYRAANPASGGTPSSLNLPSLANQNCFGSCQWTRTFTATRSGSWQLDFADTSGSLTAQFTPEQFSLNAGQSQTVTIRVNASNALSRQWQFANVVISGPEQTLNMPVAVRPASGQLPSHIYIDAKRDADSLLVKDLQTLGTNSLSAQAFGFSPSQTLAGTVKQDSDNDDLFDDLSDGVVQHNFSVAPGSKRLRLEVTQTTATDLDLWIGIDSNGDGIAQESELLTSASTESAYELIDLVEPEAGTYWLLVHNWQGSSADSDTYQIDSNIVSNQAISQFGAQVPDSVQTREAFNALLNWNLDIPQGDTRYGVIELSSGGPLAGDLGQIRVDFARVADDVRLTSERQGRLADGETSRFYIDIDANQSHEDRLYQLTVNLPVGLALVDGSASSGAQIDGQTIRWQRNQQSATSNNVRLQFSATANENLAAGPVQVTVDSSIVGNSYTKQERAPLTTDLQVEGAPSVLINNNKQAVLSANEGTTFVITAQISDPNNDELNIVWTQSAGPTVTLNTSNPLQPSLTLPTVNADTDLVFSVTATDPAGLTDSATLTLKVINQTTPPTSGNTGGGGGGSLAWWWLALGGLGLGRRAKR</sequence>
<dbReference type="PROSITE" id="PS50835">
    <property type="entry name" value="IG_LIKE"/>
    <property type="match status" value="1"/>
</dbReference>
<dbReference type="PANTHER" id="PTHR10795">
    <property type="entry name" value="PROPROTEIN CONVERTASE SUBTILISIN/KEXIN"/>
    <property type="match status" value="1"/>
</dbReference>
<evidence type="ECO:0000313" key="6">
    <source>
        <dbReference type="EMBL" id="MBN7821111.1"/>
    </source>
</evidence>
<dbReference type="InterPro" id="IPR036852">
    <property type="entry name" value="Peptidase_S8/S53_dom_sf"/>
</dbReference>
<comment type="caution">
    <text evidence="6">The sequence shown here is derived from an EMBL/GenBank/DDBJ whole genome shotgun (WGS) entry which is preliminary data.</text>
</comment>
<dbReference type="InterPro" id="IPR034197">
    <property type="entry name" value="Peptidases_S8_3"/>
</dbReference>
<dbReference type="PROSITE" id="PS51892">
    <property type="entry name" value="SUBTILASE"/>
    <property type="match status" value="1"/>
</dbReference>
<dbReference type="CDD" id="cd04852">
    <property type="entry name" value="Peptidases_S8_3"/>
    <property type="match status" value="1"/>
</dbReference>
<dbReference type="InterPro" id="IPR000209">
    <property type="entry name" value="Peptidase_S8/S53_dom"/>
</dbReference>
<gene>
    <name evidence="6" type="ORF">J0A65_14665</name>
</gene>
<dbReference type="Pfam" id="PF17963">
    <property type="entry name" value="Big_9"/>
    <property type="match status" value="1"/>
</dbReference>
<dbReference type="PROSITE" id="PS00137">
    <property type="entry name" value="SUBTILASE_HIS"/>
    <property type="match status" value="1"/>
</dbReference>
<reference evidence="6 7" key="1">
    <citation type="submission" date="2021-03" db="EMBL/GenBank/DDBJ databases">
        <title>novel species isolated from a fishpond in China.</title>
        <authorList>
            <person name="Lu H."/>
            <person name="Cai Z."/>
        </authorList>
    </citation>
    <scope>NUCLEOTIDE SEQUENCE [LARGE SCALE GENOMIC DNA]</scope>
    <source>
        <strain evidence="6 7">Y57</strain>
    </source>
</reference>
<evidence type="ECO:0000256" key="1">
    <source>
        <dbReference type="ARBA" id="ARBA00022670"/>
    </source>
</evidence>
<dbReference type="PROSITE" id="PS00138">
    <property type="entry name" value="SUBTILASE_SER"/>
    <property type="match status" value="1"/>
</dbReference>
<proteinExistence type="inferred from homology"/>
<dbReference type="Pfam" id="PF17766">
    <property type="entry name" value="fn3_6"/>
    <property type="match status" value="1"/>
</dbReference>
<dbReference type="InterPro" id="IPR045051">
    <property type="entry name" value="SBT"/>
</dbReference>
<dbReference type="InterPro" id="IPR022398">
    <property type="entry name" value="Peptidase_S8_His-AS"/>
</dbReference>
<evidence type="ECO:0000259" key="5">
    <source>
        <dbReference type="PROSITE" id="PS50835"/>
    </source>
</evidence>
<evidence type="ECO:0000256" key="2">
    <source>
        <dbReference type="ARBA" id="ARBA00022801"/>
    </source>
</evidence>
<dbReference type="SUPFAM" id="SSF52743">
    <property type="entry name" value="Subtilisin-like"/>
    <property type="match status" value="1"/>
</dbReference>
<accession>A0ABS3CXJ2</accession>
<dbReference type="InterPro" id="IPR015500">
    <property type="entry name" value="Peptidase_S8_subtilisin-rel"/>
</dbReference>
<dbReference type="Gene3D" id="3.50.30.30">
    <property type="match status" value="1"/>
</dbReference>
<dbReference type="Proteomes" id="UP000663992">
    <property type="component" value="Unassembled WGS sequence"/>
</dbReference>
<evidence type="ECO:0000256" key="4">
    <source>
        <dbReference type="PROSITE-ProRule" id="PRU01240"/>
    </source>
</evidence>
<dbReference type="CDD" id="cd02120">
    <property type="entry name" value="PA_subtilisin_like"/>
    <property type="match status" value="1"/>
</dbReference>
<evidence type="ECO:0000313" key="7">
    <source>
        <dbReference type="Proteomes" id="UP000663992"/>
    </source>
</evidence>
<evidence type="ECO:0000256" key="3">
    <source>
        <dbReference type="ARBA" id="ARBA00022825"/>
    </source>
</evidence>
<feature type="active site" description="Charge relay system" evidence="4">
    <location>
        <position position="5"/>
    </location>
</feature>